<evidence type="ECO:0000313" key="6">
    <source>
        <dbReference type="EMBL" id="ALU12702.1"/>
    </source>
</evidence>
<dbReference type="Gene3D" id="3.40.50.150">
    <property type="entry name" value="Vaccinia Virus protein VP39"/>
    <property type="match status" value="1"/>
</dbReference>
<name>A0A0U3EBJ8_9CREN</name>
<dbReference type="GeneID" id="30680698"/>
<feature type="domain" description="SAM-dependent MTase RsmB/NOP-type" evidence="5">
    <location>
        <begin position="287"/>
        <end position="400"/>
    </location>
</feature>
<dbReference type="CDD" id="cd02440">
    <property type="entry name" value="AdoMet_MTases"/>
    <property type="match status" value="1"/>
</dbReference>
<keyword evidence="7" id="KW-1185">Reference proteome</keyword>
<reference evidence="6 7" key="1">
    <citation type="submission" date="2013-11" db="EMBL/GenBank/DDBJ databases">
        <title>Comparative genomics of Ignicoccus.</title>
        <authorList>
            <person name="Podar M."/>
        </authorList>
    </citation>
    <scope>NUCLEOTIDE SEQUENCE [LARGE SCALE GENOMIC DNA]</scope>
    <source>
        <strain evidence="6 7">DSM 13165</strain>
    </source>
</reference>
<sequence length="401" mass="46101">MDRKNSRGSSEIVPLELVAARALSRAFKGWNMKGYLERTYAKLGIPDKARPVIVGLIGGTARNWMVLSKALGMPYDKPRPSTSYWLNLVLAYQALFRRVPADRLEWAFKKFPRGTYLELLKSEPEDFLRDLTGEERERVHLSVPKWVWEEVKRVSDPKRFVEALDKRKGFWVRVRDPSIIPYLRRKFLIREGPFEDSLYLVGPKRDLIREKLHPNKVVIMELASMSIAYLAKGKRVLDLTSAPGGKAFHLKDKGFLVIANDIDPTRFYFPVERVVSDARFPPFIKAFDTIILDPDCSSIGRLNSPETRILLPVVNKRKLSAYQRELIKGMLKLVRKGTRLVYSTCTVTYEENEAHSPVLEEVAEPIDVDIALPRGRKGWRHYLPDVHETIGFTFAVFEVTS</sequence>
<gene>
    <name evidence="6" type="ORF">EYM_06615</name>
</gene>
<evidence type="ECO:0000313" key="7">
    <source>
        <dbReference type="Proteomes" id="UP000060778"/>
    </source>
</evidence>
<dbReference type="RefSeq" id="WP_075050240.1">
    <property type="nucleotide sequence ID" value="NZ_CP006867.1"/>
</dbReference>
<dbReference type="STRING" id="940295.EYM_06615"/>
<proteinExistence type="predicted"/>
<dbReference type="GO" id="GO:0003723">
    <property type="term" value="F:RNA binding"/>
    <property type="evidence" value="ECO:0007669"/>
    <property type="project" value="UniProtKB-KW"/>
</dbReference>
<keyword evidence="2" id="KW-0808">Transferase</keyword>
<evidence type="ECO:0000256" key="2">
    <source>
        <dbReference type="ARBA" id="ARBA00022679"/>
    </source>
</evidence>
<dbReference type="AlphaFoldDB" id="A0A0U3EBJ8"/>
<dbReference type="OrthoDB" id="14725at2157"/>
<accession>A0A0U3EBJ8</accession>
<keyword evidence="1" id="KW-0489">Methyltransferase</keyword>
<dbReference type="Pfam" id="PF01189">
    <property type="entry name" value="Methyltr_RsmB-F"/>
    <property type="match status" value="1"/>
</dbReference>
<dbReference type="PANTHER" id="PTHR22807">
    <property type="entry name" value="NOP2 YEAST -RELATED NOL1/NOP2/FMU SUN DOMAIN-CONTAINING"/>
    <property type="match status" value="1"/>
</dbReference>
<evidence type="ECO:0000256" key="3">
    <source>
        <dbReference type="ARBA" id="ARBA00022691"/>
    </source>
</evidence>
<dbReference type="InterPro" id="IPR023267">
    <property type="entry name" value="RCMT"/>
</dbReference>
<evidence type="ECO:0000256" key="1">
    <source>
        <dbReference type="ARBA" id="ARBA00022603"/>
    </source>
</evidence>
<evidence type="ECO:0000259" key="5">
    <source>
        <dbReference type="PROSITE" id="PS51686"/>
    </source>
</evidence>
<dbReference type="InterPro" id="IPR029063">
    <property type="entry name" value="SAM-dependent_MTases_sf"/>
</dbReference>
<dbReference type="InterPro" id="IPR049560">
    <property type="entry name" value="MeTrfase_RsmB-F_NOP2_cat"/>
</dbReference>
<dbReference type="PANTHER" id="PTHR22807:SF70">
    <property type="entry name" value="TRNA_RRNA CYTOSINE-C5-METHYLASE, NOL1_NOP2_SUN FAMILY, FUSED TO N-TERMINAL NUSB REGULATOR DOMAIN"/>
    <property type="match status" value="1"/>
</dbReference>
<evidence type="ECO:0000256" key="4">
    <source>
        <dbReference type="ARBA" id="ARBA00022884"/>
    </source>
</evidence>
<keyword evidence="4" id="KW-0694">RNA-binding</keyword>
<dbReference type="GO" id="GO:0008173">
    <property type="term" value="F:RNA methyltransferase activity"/>
    <property type="evidence" value="ECO:0007669"/>
    <property type="project" value="InterPro"/>
</dbReference>
<dbReference type="SUPFAM" id="SSF53335">
    <property type="entry name" value="S-adenosyl-L-methionine-dependent methyltransferases"/>
    <property type="match status" value="1"/>
</dbReference>
<dbReference type="PROSITE" id="PS51686">
    <property type="entry name" value="SAM_MT_RSMB_NOP"/>
    <property type="match status" value="1"/>
</dbReference>
<dbReference type="KEGG" id="iis:EYM_06615"/>
<dbReference type="GO" id="GO:0001510">
    <property type="term" value="P:RNA methylation"/>
    <property type="evidence" value="ECO:0007669"/>
    <property type="project" value="InterPro"/>
</dbReference>
<protein>
    <recommendedName>
        <fullName evidence="5">SAM-dependent MTase RsmB/NOP-type domain-containing protein</fullName>
    </recommendedName>
</protein>
<keyword evidence="3" id="KW-0949">S-adenosyl-L-methionine</keyword>
<dbReference type="Proteomes" id="UP000060778">
    <property type="component" value="Chromosome"/>
</dbReference>
<dbReference type="PRINTS" id="PR02008">
    <property type="entry name" value="RCMTFAMILY"/>
</dbReference>
<dbReference type="InterPro" id="IPR001678">
    <property type="entry name" value="MeTrfase_RsmB-F_NOP2_dom"/>
</dbReference>
<dbReference type="EMBL" id="CP006867">
    <property type="protein sequence ID" value="ALU12702.1"/>
    <property type="molecule type" value="Genomic_DNA"/>
</dbReference>
<organism evidence="6 7">
    <name type="scientific">Ignicoccus islandicus DSM 13165</name>
    <dbReference type="NCBI Taxonomy" id="940295"/>
    <lineage>
        <taxon>Archaea</taxon>
        <taxon>Thermoproteota</taxon>
        <taxon>Thermoprotei</taxon>
        <taxon>Desulfurococcales</taxon>
        <taxon>Desulfurococcaceae</taxon>
        <taxon>Ignicoccus</taxon>
    </lineage>
</organism>